<feature type="non-terminal residue" evidence="4">
    <location>
        <position position="727"/>
    </location>
</feature>
<feature type="region of interest" description="Disordered" evidence="1">
    <location>
        <begin position="299"/>
        <end position="325"/>
    </location>
</feature>
<dbReference type="AlphaFoldDB" id="A0A2M8KRA2"/>
<accession>A0A2M8KRA2</accession>
<evidence type="ECO:0000313" key="5">
    <source>
        <dbReference type="Proteomes" id="UP000229554"/>
    </source>
</evidence>
<dbReference type="InterPro" id="IPR058441">
    <property type="entry name" value="DUF8128"/>
</dbReference>
<gene>
    <name evidence="4" type="ORF">COU88_04960</name>
</gene>
<dbReference type="InterPro" id="IPR019476">
    <property type="entry name" value="T4SS_TraD_DNA-bd"/>
</dbReference>
<organism evidence="4 5">
    <name type="scientific">Candidatus Roizmanbacteria bacterium CG10_big_fil_rev_8_21_14_0_10_39_6</name>
    <dbReference type="NCBI Taxonomy" id="1974853"/>
    <lineage>
        <taxon>Bacteria</taxon>
        <taxon>Candidatus Roizmaniibacteriota</taxon>
    </lineage>
</organism>
<dbReference type="PANTHER" id="PTHR30121:SF11">
    <property type="entry name" value="AAA+ ATPASE DOMAIN-CONTAINING PROTEIN"/>
    <property type="match status" value="1"/>
</dbReference>
<comment type="caution">
    <text evidence="4">The sequence shown here is derived from an EMBL/GenBank/DDBJ whole genome shotgun (WGS) entry which is preliminary data.</text>
</comment>
<dbReference type="InterPro" id="IPR051162">
    <property type="entry name" value="T4SS_component"/>
</dbReference>
<dbReference type="InterPro" id="IPR027417">
    <property type="entry name" value="P-loop_NTPase"/>
</dbReference>
<feature type="domain" description="DUF8128" evidence="3">
    <location>
        <begin position="4"/>
        <end position="280"/>
    </location>
</feature>
<feature type="domain" description="Type IV secretion system coupling protein TraD DNA-binding" evidence="2">
    <location>
        <begin position="347"/>
        <end position="664"/>
    </location>
</feature>
<dbReference type="Pfam" id="PF10412">
    <property type="entry name" value="TrwB_AAD_bind"/>
    <property type="match status" value="1"/>
</dbReference>
<dbReference type="CDD" id="cd01127">
    <property type="entry name" value="TrwB_TraG_TraD_VirD4"/>
    <property type="match status" value="1"/>
</dbReference>
<dbReference type="Proteomes" id="UP000229554">
    <property type="component" value="Unassembled WGS sequence"/>
</dbReference>
<dbReference type="Pfam" id="PF26449">
    <property type="entry name" value="DUF8128"/>
    <property type="match status" value="1"/>
</dbReference>
<evidence type="ECO:0000259" key="2">
    <source>
        <dbReference type="Pfam" id="PF10412"/>
    </source>
</evidence>
<sequence>MLLRPAKIEETPVSAQVGLLSSFLSIGKRKLVDYILLKDPKVVSLEIASIAQKTRFYMHTPTGLSGYFTSQVLSQYPKTLITEEQTDPLLSVVKGNVIAVGVLNLSYTHEYPIKTYTQFQSISPLSSILAFFSKLGPTEQAFFQIVIKTPRNQSGKQRKIRSRMKVVDTEGKEESNPYNTLITQKLSTPLLEAQIRIIVAGKNRNVAVSKLAEFAGIFGIYTLSEGNSFVYKQVKGLMKKPLFQKIARREFFLFQKTLLLNLEELSSLWHLPDKSLEKIKSIHWGKTYISEAPDNLPVATDEGNKLQQSDTLTDNEDASEKEQSRSDINFFARTEWRNREEIFGIAHEDRRKHMYVIGKTGAGKSTLIANMAINDIRNGHGVAVVDPHGDLSEMILNFIPKRRINDVIYLDPTLAADRSFSLNLFDQEGMQHTDVVASGIVSVFYKLYQNSWGPRLEYMLRNTILSLLLYEDATFADIPRMLTNKQYRSKVVADLAKKDTILSQFWIDEFEKMSDRLRTEAISPILNKVGQFLSSQRIRSIVDSKRSTFSLDEVMNKGKILILNLSQGKLGEDTTALLGAMFITKIQLTAMRRVFMPEEERRDFYLYVDEFQNFATNSFIKILSEARKYKLNLTLANQYVGQVDEDIQKAIFGNVGTLVTFVVGARDAGLFEKEFGGKFTADDLVALGKFQTLMKMSIGGLTSDPFLATTLGLPSVVNNNKEKIIRR</sequence>
<dbReference type="SUPFAM" id="SSF52540">
    <property type="entry name" value="P-loop containing nucleoside triphosphate hydrolases"/>
    <property type="match status" value="1"/>
</dbReference>
<dbReference type="PANTHER" id="PTHR30121">
    <property type="entry name" value="UNCHARACTERIZED PROTEIN YJGR-RELATED"/>
    <property type="match status" value="1"/>
</dbReference>
<evidence type="ECO:0000313" key="4">
    <source>
        <dbReference type="EMBL" id="PJE62447.1"/>
    </source>
</evidence>
<reference evidence="5" key="1">
    <citation type="submission" date="2017-09" db="EMBL/GenBank/DDBJ databases">
        <title>Depth-based differentiation of microbial function through sediment-hosted aquifers and enrichment of novel symbionts in the deep terrestrial subsurface.</title>
        <authorList>
            <person name="Probst A.J."/>
            <person name="Ladd B."/>
            <person name="Jarett J.K."/>
            <person name="Geller-Mcgrath D.E."/>
            <person name="Sieber C.M.K."/>
            <person name="Emerson J.B."/>
            <person name="Anantharaman K."/>
            <person name="Thomas B.C."/>
            <person name="Malmstrom R."/>
            <person name="Stieglmeier M."/>
            <person name="Klingl A."/>
            <person name="Woyke T."/>
            <person name="Ryan C.M."/>
            <person name="Banfield J.F."/>
        </authorList>
    </citation>
    <scope>NUCLEOTIDE SEQUENCE [LARGE SCALE GENOMIC DNA]</scope>
</reference>
<evidence type="ECO:0000259" key="3">
    <source>
        <dbReference type="Pfam" id="PF26449"/>
    </source>
</evidence>
<name>A0A2M8KRA2_9BACT</name>
<dbReference type="EMBL" id="PFED01000203">
    <property type="protein sequence ID" value="PJE62447.1"/>
    <property type="molecule type" value="Genomic_DNA"/>
</dbReference>
<evidence type="ECO:0000256" key="1">
    <source>
        <dbReference type="SAM" id="MobiDB-lite"/>
    </source>
</evidence>
<protein>
    <submittedName>
        <fullName evidence="4">Uncharacterized protein</fullName>
    </submittedName>
</protein>
<proteinExistence type="predicted"/>
<dbReference type="Gene3D" id="3.40.50.300">
    <property type="entry name" value="P-loop containing nucleotide triphosphate hydrolases"/>
    <property type="match status" value="2"/>
</dbReference>